<comment type="caution">
    <text evidence="5">The sequence shown here is derived from an EMBL/GenBank/DDBJ whole genome shotgun (WGS) entry which is preliminary data.</text>
</comment>
<evidence type="ECO:0000256" key="3">
    <source>
        <dbReference type="ARBA" id="ARBA00023163"/>
    </source>
</evidence>
<proteinExistence type="predicted"/>
<dbReference type="PRINTS" id="PR00032">
    <property type="entry name" value="HTHARAC"/>
</dbReference>
<keyword evidence="3" id="KW-0804">Transcription</keyword>
<dbReference type="PROSITE" id="PS00041">
    <property type="entry name" value="HTH_ARAC_FAMILY_1"/>
    <property type="match status" value="1"/>
</dbReference>
<dbReference type="AlphaFoldDB" id="A0A9W5Y7A4"/>
<evidence type="ECO:0000313" key="6">
    <source>
        <dbReference type="Proteomes" id="UP001144256"/>
    </source>
</evidence>
<dbReference type="GO" id="GO:0003700">
    <property type="term" value="F:DNA-binding transcription factor activity"/>
    <property type="evidence" value="ECO:0007669"/>
    <property type="project" value="InterPro"/>
</dbReference>
<dbReference type="PANTHER" id="PTHR43280">
    <property type="entry name" value="ARAC-FAMILY TRANSCRIPTIONAL REGULATOR"/>
    <property type="match status" value="1"/>
</dbReference>
<dbReference type="GO" id="GO:0043565">
    <property type="term" value="F:sequence-specific DNA binding"/>
    <property type="evidence" value="ECO:0007669"/>
    <property type="project" value="InterPro"/>
</dbReference>
<dbReference type="InterPro" id="IPR020449">
    <property type="entry name" value="Tscrpt_reg_AraC-type_HTH"/>
</dbReference>
<dbReference type="InterPro" id="IPR009057">
    <property type="entry name" value="Homeodomain-like_sf"/>
</dbReference>
<protein>
    <recommendedName>
        <fullName evidence="4">HTH araC/xylS-type domain-containing protein</fullName>
    </recommendedName>
</protein>
<accession>A0A9W5Y7A4</accession>
<dbReference type="SUPFAM" id="SSF46689">
    <property type="entry name" value="Homeodomain-like"/>
    <property type="match status" value="2"/>
</dbReference>
<dbReference type="PROSITE" id="PS01124">
    <property type="entry name" value="HTH_ARAC_FAMILY_2"/>
    <property type="match status" value="1"/>
</dbReference>
<evidence type="ECO:0000256" key="2">
    <source>
        <dbReference type="ARBA" id="ARBA00023125"/>
    </source>
</evidence>
<gene>
    <name evidence="5" type="ORF">SH1V18_00170</name>
</gene>
<evidence type="ECO:0000313" key="5">
    <source>
        <dbReference type="EMBL" id="GKX27537.1"/>
    </source>
</evidence>
<dbReference type="Gene3D" id="1.10.10.60">
    <property type="entry name" value="Homeodomain-like"/>
    <property type="match status" value="2"/>
</dbReference>
<name>A0A9W5Y7A4_9FIRM</name>
<keyword evidence="6" id="KW-1185">Reference proteome</keyword>
<evidence type="ECO:0000259" key="4">
    <source>
        <dbReference type="PROSITE" id="PS01124"/>
    </source>
</evidence>
<dbReference type="InterPro" id="IPR018062">
    <property type="entry name" value="HTH_AraC-typ_CS"/>
</dbReference>
<keyword evidence="2" id="KW-0238">DNA-binding</keyword>
<dbReference type="Proteomes" id="UP001144256">
    <property type="component" value="Unassembled WGS sequence"/>
</dbReference>
<keyword evidence="1" id="KW-0805">Transcription regulation</keyword>
<dbReference type="RefSeq" id="WP_281810927.1">
    <property type="nucleotide sequence ID" value="NZ_BRLB01000001.1"/>
</dbReference>
<evidence type="ECO:0000256" key="1">
    <source>
        <dbReference type="ARBA" id="ARBA00023015"/>
    </source>
</evidence>
<dbReference type="InterPro" id="IPR018060">
    <property type="entry name" value="HTH_AraC"/>
</dbReference>
<sequence length="420" mass="49766">MNIFLSKDNKIIYPHLNHVLKSYYYTTNRSVYAYDGHGILIDKVTKDDYTDVNEYMDDIVKNIIIRYLHTVILSPRDSLIYELHKNIYTIIAPVLKDNTLMCFLIMEPFTIINLSTMDKKCYFEKFCTSMKTPITYPIFKKFEYIHNNRVNYLGQLFHHLMTKSIYIGNQHFQPKESMNNTIWGKALPLDCYDYTDGFINFPAVKQICDYLVIKDIEKALKTYDTLQIFLQLPNQSKCNIKMLKYQLVAFTTVIQYHLSNHFKDINTQLHKISNKCILHIDQYYDYSLLYQIGEMIIKEFFGIIKNHTLIQLSPNILQALKYINNNYMHNIKLSDIASSIPINESYLSAQFKQEYHISLKQYLNQYRINQATILIKNSDMNLTDIALKVGFESTNYFSTVFKKYLNMTPTEYYKNYTYSL</sequence>
<dbReference type="SMART" id="SM00342">
    <property type="entry name" value="HTH_ARAC"/>
    <property type="match status" value="1"/>
</dbReference>
<dbReference type="PANTHER" id="PTHR43280:SF2">
    <property type="entry name" value="HTH-TYPE TRANSCRIPTIONAL REGULATOR EXSA"/>
    <property type="match status" value="1"/>
</dbReference>
<dbReference type="Pfam" id="PF12833">
    <property type="entry name" value="HTH_18"/>
    <property type="match status" value="1"/>
</dbReference>
<dbReference type="EMBL" id="BRLB01000001">
    <property type="protein sequence ID" value="GKX27537.1"/>
    <property type="molecule type" value="Genomic_DNA"/>
</dbReference>
<reference evidence="5" key="1">
    <citation type="submission" date="2022-06" db="EMBL/GenBank/DDBJ databases">
        <title>Vallitalea longa sp. nov., an anaerobic bacterium isolated from marine sediment.</title>
        <authorList>
            <person name="Hirano S."/>
            <person name="Terahara T."/>
            <person name="Mori K."/>
            <person name="Hamada M."/>
            <person name="Matsumoto R."/>
            <person name="Kobayashi T."/>
        </authorList>
    </citation>
    <scope>NUCLEOTIDE SEQUENCE</scope>
    <source>
        <strain evidence="5">SH18-1</strain>
    </source>
</reference>
<organism evidence="5 6">
    <name type="scientific">Vallitalea longa</name>
    <dbReference type="NCBI Taxonomy" id="2936439"/>
    <lineage>
        <taxon>Bacteria</taxon>
        <taxon>Bacillati</taxon>
        <taxon>Bacillota</taxon>
        <taxon>Clostridia</taxon>
        <taxon>Lachnospirales</taxon>
        <taxon>Vallitaleaceae</taxon>
        <taxon>Vallitalea</taxon>
    </lineage>
</organism>
<feature type="domain" description="HTH araC/xylS-type" evidence="4">
    <location>
        <begin position="317"/>
        <end position="415"/>
    </location>
</feature>